<evidence type="ECO:0000256" key="3">
    <source>
        <dbReference type="ARBA" id="ARBA00015571"/>
    </source>
</evidence>
<dbReference type="PANTHER" id="PTHR34093">
    <property type="entry name" value="CHLORIDE CHANNEL CLIC-LIKE PROTEIN 1"/>
    <property type="match status" value="1"/>
</dbReference>
<feature type="signal peptide" evidence="9">
    <location>
        <begin position="1"/>
        <end position="19"/>
    </location>
</feature>
<evidence type="ECO:0000256" key="5">
    <source>
        <dbReference type="ARBA" id="ARBA00022989"/>
    </source>
</evidence>
<gene>
    <name evidence="10" type="ORF">DGYR_LOCUS438</name>
</gene>
<evidence type="ECO:0000256" key="6">
    <source>
        <dbReference type="ARBA" id="ARBA00023136"/>
    </source>
</evidence>
<dbReference type="GO" id="GO:0005783">
    <property type="term" value="C:endoplasmic reticulum"/>
    <property type="evidence" value="ECO:0007669"/>
    <property type="project" value="TreeGrafter"/>
</dbReference>
<accession>A0A7I8V4H0</accession>
<evidence type="ECO:0000256" key="4">
    <source>
        <dbReference type="ARBA" id="ARBA00022692"/>
    </source>
</evidence>
<keyword evidence="6 8" id="KW-0472">Membrane</keyword>
<name>A0A7I8V4H0_9ANNE</name>
<dbReference type="GO" id="GO:0005254">
    <property type="term" value="F:chloride channel activity"/>
    <property type="evidence" value="ECO:0007669"/>
    <property type="project" value="TreeGrafter"/>
</dbReference>
<comment type="similarity">
    <text evidence="2">Belongs to the chloride channel MCLC family.</text>
</comment>
<comment type="caution">
    <text evidence="10">The sequence shown here is derived from an EMBL/GenBank/DDBJ whole genome shotgun (WGS) entry which is preliminary data.</text>
</comment>
<evidence type="ECO:0000256" key="9">
    <source>
        <dbReference type="SAM" id="SignalP"/>
    </source>
</evidence>
<dbReference type="EMBL" id="CAJFCJ010000001">
    <property type="protein sequence ID" value="CAD5111104.1"/>
    <property type="molecule type" value="Genomic_DNA"/>
</dbReference>
<keyword evidence="9" id="KW-0732">Signal</keyword>
<comment type="subcellular location">
    <subcellularLocation>
        <location evidence="1">Membrane</location>
        <topology evidence="1">Multi-pass membrane protein</topology>
    </subcellularLocation>
</comment>
<evidence type="ECO:0000256" key="8">
    <source>
        <dbReference type="SAM" id="Phobius"/>
    </source>
</evidence>
<dbReference type="OrthoDB" id="10037397at2759"/>
<keyword evidence="5 8" id="KW-1133">Transmembrane helix</keyword>
<organism evidence="10 11">
    <name type="scientific">Dimorphilus gyrociliatus</name>
    <dbReference type="NCBI Taxonomy" id="2664684"/>
    <lineage>
        <taxon>Eukaryota</taxon>
        <taxon>Metazoa</taxon>
        <taxon>Spiralia</taxon>
        <taxon>Lophotrochozoa</taxon>
        <taxon>Annelida</taxon>
        <taxon>Polychaeta</taxon>
        <taxon>Polychaeta incertae sedis</taxon>
        <taxon>Dinophilidae</taxon>
        <taxon>Dimorphilus</taxon>
    </lineage>
</organism>
<keyword evidence="11" id="KW-1185">Reference proteome</keyword>
<evidence type="ECO:0000256" key="1">
    <source>
        <dbReference type="ARBA" id="ARBA00004141"/>
    </source>
</evidence>
<protein>
    <recommendedName>
        <fullName evidence="3">Chloride channel CLIC-like protein 1</fullName>
    </recommendedName>
</protein>
<dbReference type="PANTHER" id="PTHR34093:SF1">
    <property type="entry name" value="CHLORIDE CHANNEL CLIC-LIKE PROTEIN 1"/>
    <property type="match status" value="1"/>
</dbReference>
<dbReference type="Pfam" id="PF05934">
    <property type="entry name" value="MCLC"/>
    <property type="match status" value="1"/>
</dbReference>
<feature type="chain" id="PRO_5029501476" description="Chloride channel CLIC-like protein 1" evidence="9">
    <location>
        <begin position="20"/>
        <end position="445"/>
    </location>
</feature>
<dbReference type="GO" id="GO:0016020">
    <property type="term" value="C:membrane"/>
    <property type="evidence" value="ECO:0007669"/>
    <property type="project" value="UniProtKB-SubCell"/>
</dbReference>
<evidence type="ECO:0000313" key="10">
    <source>
        <dbReference type="EMBL" id="CAD5111104.1"/>
    </source>
</evidence>
<evidence type="ECO:0000256" key="2">
    <source>
        <dbReference type="ARBA" id="ARBA00005944"/>
    </source>
</evidence>
<sequence length="445" mass="50564">MKLVIYVLIIAQVHMSMESIEEFSDDEVDKDNFVDIHDMGPENHEDLFQDQTPDSKSTTGIDSKTSTKVQILENLIEPENENKEASVSNINTEVTLDAENYDKGLIFFQQFLKRIVHLIDKDTPKDLEDNRNIYYKTVLELKPTEISFIRDFAKANTKEAKHYLNEAHHIISKSFSYLILQTEIPLELKWKFEDTFGLSANELLMKEVAARASKASNCRSIEVNGVGYGEMLYSLFLPVNNKLQDCYQDILVDPWTTIPPTKVIAFTLATFVFEPLEHIGLGFKKFLMSFFTDLHPTLWLFACVLIIIGIVLPMCLYMNYEVRLPAFLGAIGPSQTAATLCIECRNSATVLRNNNQSQLAYNRNVESRSIGQSAIERRPENNLKDASTQSDASKICLICKSTQTVILTKEVAISTIAIEKTDKHCQIDDCGKVKEKIQYDIKNET</sequence>
<dbReference type="AlphaFoldDB" id="A0A7I8V4H0"/>
<dbReference type="InterPro" id="IPR009231">
    <property type="entry name" value="Chloride_chnl_CLIC-like"/>
</dbReference>
<feature type="region of interest" description="Disordered" evidence="7">
    <location>
        <begin position="39"/>
        <end position="63"/>
    </location>
</feature>
<proteinExistence type="inferred from homology"/>
<reference evidence="10 11" key="1">
    <citation type="submission" date="2020-08" db="EMBL/GenBank/DDBJ databases">
        <authorList>
            <person name="Hejnol A."/>
        </authorList>
    </citation>
    <scope>NUCLEOTIDE SEQUENCE [LARGE SCALE GENOMIC DNA]</scope>
</reference>
<feature type="transmembrane region" description="Helical" evidence="8">
    <location>
        <begin position="298"/>
        <end position="318"/>
    </location>
</feature>
<dbReference type="Proteomes" id="UP000549394">
    <property type="component" value="Unassembled WGS sequence"/>
</dbReference>
<evidence type="ECO:0000313" key="11">
    <source>
        <dbReference type="Proteomes" id="UP000549394"/>
    </source>
</evidence>
<keyword evidence="4 8" id="KW-0812">Transmembrane</keyword>
<feature type="compositionally biased region" description="Polar residues" evidence="7">
    <location>
        <begin position="49"/>
        <end position="63"/>
    </location>
</feature>
<evidence type="ECO:0000256" key="7">
    <source>
        <dbReference type="SAM" id="MobiDB-lite"/>
    </source>
</evidence>